<comment type="caution">
    <text evidence="1">The sequence shown here is derived from an EMBL/GenBank/DDBJ whole genome shotgun (WGS) entry which is preliminary data.</text>
</comment>
<protein>
    <submittedName>
        <fullName evidence="1">Uncharacterized protein</fullName>
    </submittedName>
</protein>
<gene>
    <name evidence="1" type="ORF">CK203_020353</name>
</gene>
<organism evidence="1 2">
    <name type="scientific">Vitis vinifera</name>
    <name type="common">Grape</name>
    <dbReference type="NCBI Taxonomy" id="29760"/>
    <lineage>
        <taxon>Eukaryota</taxon>
        <taxon>Viridiplantae</taxon>
        <taxon>Streptophyta</taxon>
        <taxon>Embryophyta</taxon>
        <taxon>Tracheophyta</taxon>
        <taxon>Spermatophyta</taxon>
        <taxon>Magnoliopsida</taxon>
        <taxon>eudicotyledons</taxon>
        <taxon>Gunneridae</taxon>
        <taxon>Pentapetalae</taxon>
        <taxon>rosids</taxon>
        <taxon>Vitales</taxon>
        <taxon>Vitaceae</taxon>
        <taxon>Viteae</taxon>
        <taxon>Vitis</taxon>
    </lineage>
</organism>
<reference evidence="1 2" key="1">
    <citation type="journal article" date="2018" name="PLoS Genet.">
        <title>Population sequencing reveals clonal diversity and ancestral inbreeding in the grapevine cultivar Chardonnay.</title>
        <authorList>
            <person name="Roach M.J."/>
            <person name="Johnson D.L."/>
            <person name="Bohlmann J."/>
            <person name="van Vuuren H.J."/>
            <person name="Jones S.J."/>
            <person name="Pretorius I.S."/>
            <person name="Schmidt S.A."/>
            <person name="Borneman A.R."/>
        </authorList>
    </citation>
    <scope>NUCLEOTIDE SEQUENCE [LARGE SCALE GENOMIC DNA]</scope>
    <source>
        <strain evidence="2">cv. Chardonnay</strain>
        <tissue evidence="1">Leaf</tissue>
    </source>
</reference>
<accession>A0A438IIW3</accession>
<evidence type="ECO:0000313" key="1">
    <source>
        <dbReference type="EMBL" id="RVW96636.1"/>
    </source>
</evidence>
<sequence length="89" mass="10374">MKEKGFKEMLKGWWQGFNFNGTYSFILTEKLKALKTNLKIWNKDVFGKVGVNKRLALDKVGVIKSAKSFIRAGVKRLERRLGRISRSRR</sequence>
<name>A0A438IIW3_VITVI</name>
<proteinExistence type="predicted"/>
<dbReference type="Proteomes" id="UP000288805">
    <property type="component" value="Unassembled WGS sequence"/>
</dbReference>
<dbReference type="AlphaFoldDB" id="A0A438IIW3"/>
<dbReference type="EMBL" id="QGNW01000106">
    <property type="protein sequence ID" value="RVW96636.1"/>
    <property type="molecule type" value="Genomic_DNA"/>
</dbReference>
<evidence type="ECO:0000313" key="2">
    <source>
        <dbReference type="Proteomes" id="UP000288805"/>
    </source>
</evidence>